<evidence type="ECO:0000256" key="8">
    <source>
        <dbReference type="ARBA" id="ARBA00023136"/>
    </source>
</evidence>
<feature type="binding site" evidence="10">
    <location>
        <position position="180"/>
    </location>
    <ligand>
        <name>substrate</name>
    </ligand>
</feature>
<evidence type="ECO:0000256" key="10">
    <source>
        <dbReference type="HAMAP-Rule" id="MF_00575"/>
    </source>
</evidence>
<dbReference type="InterPro" id="IPR004843">
    <property type="entry name" value="Calcineurin-like_PHP"/>
</dbReference>
<dbReference type="HAMAP" id="MF_00575">
    <property type="entry name" value="LpxH"/>
    <property type="match status" value="1"/>
</dbReference>
<evidence type="ECO:0000256" key="4">
    <source>
        <dbReference type="ARBA" id="ARBA00022556"/>
    </source>
</evidence>
<dbReference type="Gene3D" id="3.60.21.10">
    <property type="match status" value="1"/>
</dbReference>
<feature type="binding site" evidence="10">
    <location>
        <position position="28"/>
    </location>
    <ligand>
        <name>Mn(2+)</name>
        <dbReference type="ChEBI" id="CHEBI:29035"/>
        <label>1</label>
    </ligand>
</feature>
<feature type="domain" description="Calcineurin-like phosphoesterase" evidence="11">
    <location>
        <begin position="21"/>
        <end position="218"/>
    </location>
</feature>
<dbReference type="InterPro" id="IPR029052">
    <property type="entry name" value="Metallo-depent_PP-like"/>
</dbReference>
<evidence type="ECO:0000313" key="13">
    <source>
        <dbReference type="Proteomes" id="UP000288178"/>
    </source>
</evidence>
<keyword evidence="1 10" id="KW-1003">Cell membrane</keyword>
<protein>
    <recommendedName>
        <fullName evidence="10">UDP-2,3-diacylglucosamine hydrolase</fullName>
        <ecNumber evidence="10">3.6.1.54</ecNumber>
    </recommendedName>
    <alternativeName>
        <fullName evidence="10">UDP-2,3-diacylglucosamine diphosphatase</fullName>
    </alternativeName>
</protein>
<organism evidence="12 13">
    <name type="scientific">Rubrivivax albus</name>
    <dbReference type="NCBI Taxonomy" id="2499835"/>
    <lineage>
        <taxon>Bacteria</taxon>
        <taxon>Pseudomonadati</taxon>
        <taxon>Pseudomonadota</taxon>
        <taxon>Betaproteobacteria</taxon>
        <taxon>Burkholderiales</taxon>
        <taxon>Sphaerotilaceae</taxon>
        <taxon>Rubrivivax</taxon>
    </lineage>
</organism>
<feature type="binding site" evidence="10">
    <location>
        <position position="130"/>
    </location>
    <ligand>
        <name>Mn(2+)</name>
        <dbReference type="ChEBI" id="CHEBI:29035"/>
        <label>2</label>
    </ligand>
</feature>
<dbReference type="Pfam" id="PF00149">
    <property type="entry name" value="Metallophos"/>
    <property type="match status" value="1"/>
</dbReference>
<feature type="binding site" evidence="10">
    <location>
        <position position="26"/>
    </location>
    <ligand>
        <name>Mn(2+)</name>
        <dbReference type="ChEBI" id="CHEBI:29035"/>
        <label>1</label>
    </ligand>
</feature>
<keyword evidence="9 10" id="KW-0464">Manganese</keyword>
<dbReference type="PANTHER" id="PTHR34990">
    <property type="entry name" value="UDP-2,3-DIACYLGLUCOSAMINE HYDROLASE-RELATED"/>
    <property type="match status" value="1"/>
</dbReference>
<comment type="function">
    <text evidence="10">Hydrolyzes the pyrophosphate bond of UDP-2,3-diacylglucosamine to yield 2,3-diacylglucosamine 1-phosphate (lipid X) and UMP by catalyzing the attack of water at the alpha-P atom. Involved in the biosynthesis of lipid A, a phosphorylated glycolipid that anchors the lipopolysaccharide to the outer membrane of the cell.</text>
</comment>
<dbReference type="PANTHER" id="PTHR34990:SF1">
    <property type="entry name" value="UDP-2,3-DIACYLGLUCOSAMINE HYDROLASE"/>
    <property type="match status" value="1"/>
</dbReference>
<dbReference type="Proteomes" id="UP000288178">
    <property type="component" value="Unassembled WGS sequence"/>
</dbReference>
<dbReference type="AlphaFoldDB" id="A0A3S2TJL9"/>
<dbReference type="NCBIfam" id="NF003743">
    <property type="entry name" value="PRK05340.1"/>
    <property type="match status" value="1"/>
</dbReference>
<evidence type="ECO:0000256" key="7">
    <source>
        <dbReference type="ARBA" id="ARBA00023098"/>
    </source>
</evidence>
<dbReference type="GO" id="GO:0030145">
    <property type="term" value="F:manganese ion binding"/>
    <property type="evidence" value="ECO:0007669"/>
    <property type="project" value="UniProtKB-UniRule"/>
</dbReference>
<feature type="binding site" evidence="10">
    <location>
        <begin position="95"/>
        <end position="96"/>
    </location>
    <ligand>
        <name>substrate</name>
    </ligand>
</feature>
<evidence type="ECO:0000256" key="5">
    <source>
        <dbReference type="ARBA" id="ARBA00022723"/>
    </source>
</evidence>
<feature type="binding site" evidence="10">
    <location>
        <position position="214"/>
    </location>
    <ligand>
        <name>Mn(2+)</name>
        <dbReference type="ChEBI" id="CHEBI:29035"/>
        <label>2</label>
    </ligand>
</feature>
<sequence>MGLPALPPTMRWSAPAHWQAIDVLSDLHLSAATPRTFDAFAAHLLHTPADAIVLLGDVFEFWVGDDQRDQPFERRCLDVLAQTARRRHLAFMAGNRDFLAGDALREACGWQVLSDPTVLQAFDRSWLLTHGDELCLADTEYQRFRTLSRGDEWQRAFLAQPLSARLAQATAARAASEARKRETGIDPELWADVDPDAAAAWLRAAGASTLVHGHTHRPGAETLAPGLDRQVLSDWDLDHGKRAEVLRLSVRGLDRLPPVSR</sequence>
<evidence type="ECO:0000313" key="12">
    <source>
        <dbReference type="EMBL" id="RVT48926.1"/>
    </source>
</evidence>
<evidence type="ECO:0000256" key="6">
    <source>
        <dbReference type="ARBA" id="ARBA00022801"/>
    </source>
</evidence>
<dbReference type="UniPathway" id="UPA00359">
    <property type="reaction ID" value="UER00480"/>
</dbReference>
<gene>
    <name evidence="10" type="primary">lpxH</name>
    <name evidence="12" type="ORF">ENE75_21480</name>
</gene>
<comment type="pathway">
    <text evidence="10">Glycolipid biosynthesis; lipid IV(A) biosynthesis; lipid IV(A) from (3R)-3-hydroxytetradecanoyl-[acyl-carrier-protein] and UDP-N-acetyl-alpha-D-glucosamine: step 4/6.</text>
</comment>
<evidence type="ECO:0000256" key="1">
    <source>
        <dbReference type="ARBA" id="ARBA00022475"/>
    </source>
</evidence>
<feature type="binding site" evidence="10">
    <location>
        <position position="57"/>
    </location>
    <ligand>
        <name>Mn(2+)</name>
        <dbReference type="ChEBI" id="CHEBI:29035"/>
        <label>1</label>
    </ligand>
</feature>
<dbReference type="GO" id="GO:0019897">
    <property type="term" value="C:extrinsic component of plasma membrane"/>
    <property type="evidence" value="ECO:0007669"/>
    <property type="project" value="UniProtKB-UniRule"/>
</dbReference>
<keyword evidence="6 10" id="KW-0378">Hydrolase</keyword>
<feature type="binding site" evidence="10">
    <location>
        <position position="138"/>
    </location>
    <ligand>
        <name>substrate</name>
    </ligand>
</feature>
<reference evidence="12 13" key="1">
    <citation type="submission" date="2019-01" db="EMBL/GenBank/DDBJ databases">
        <authorList>
            <person name="Chen W.-M."/>
        </authorList>
    </citation>
    <scope>NUCLEOTIDE SEQUENCE [LARGE SCALE GENOMIC DNA]</scope>
    <source>
        <strain evidence="12 13">ICH-3</strain>
    </source>
</reference>
<feature type="binding site" evidence="10">
    <location>
        <position position="57"/>
    </location>
    <ligand>
        <name>Mn(2+)</name>
        <dbReference type="ChEBI" id="CHEBI:29035"/>
        <label>2</label>
    </ligand>
</feature>
<feature type="binding site" evidence="10">
    <location>
        <position position="95"/>
    </location>
    <ligand>
        <name>Mn(2+)</name>
        <dbReference type="ChEBI" id="CHEBI:29035"/>
        <label>2</label>
    </ligand>
</feature>
<dbReference type="InterPro" id="IPR043461">
    <property type="entry name" value="LpxH-like"/>
</dbReference>
<keyword evidence="4 10" id="KW-0441">Lipid A biosynthesis</keyword>
<keyword evidence="13" id="KW-1185">Reference proteome</keyword>
<evidence type="ECO:0000259" key="11">
    <source>
        <dbReference type="Pfam" id="PF00149"/>
    </source>
</evidence>
<dbReference type="GO" id="GO:0008758">
    <property type="term" value="F:UDP-2,3-diacylglucosamine hydrolase activity"/>
    <property type="evidence" value="ECO:0007669"/>
    <property type="project" value="UniProtKB-UniRule"/>
</dbReference>
<comment type="caution">
    <text evidence="10">Lacks conserved residue(s) required for the propagation of feature annotation.</text>
</comment>
<evidence type="ECO:0000256" key="9">
    <source>
        <dbReference type="ARBA" id="ARBA00023211"/>
    </source>
</evidence>
<keyword evidence="7 10" id="KW-0443">Lipid metabolism</keyword>
<dbReference type="CDD" id="cd07398">
    <property type="entry name" value="MPP_YbbF-LpxH"/>
    <property type="match status" value="1"/>
</dbReference>
<keyword evidence="2 10" id="KW-0444">Lipid biosynthesis</keyword>
<comment type="catalytic activity">
    <reaction evidence="10">
        <text>UDP-2-N,3-O-bis[(3R)-3-hydroxytetradecanoyl]-alpha-D-glucosamine + H2O = 2-N,3-O-bis[(3R)-3-hydroxytetradecanoyl]-alpha-D-glucosaminyl 1-phosphate + UMP + 2 H(+)</text>
        <dbReference type="Rhea" id="RHEA:25213"/>
        <dbReference type="ChEBI" id="CHEBI:15377"/>
        <dbReference type="ChEBI" id="CHEBI:15378"/>
        <dbReference type="ChEBI" id="CHEBI:57865"/>
        <dbReference type="ChEBI" id="CHEBI:57957"/>
        <dbReference type="ChEBI" id="CHEBI:78847"/>
        <dbReference type="EC" id="3.6.1.54"/>
    </reaction>
</comment>
<dbReference type="InterPro" id="IPR010138">
    <property type="entry name" value="UDP-diacylglucosamine_Hdrlase"/>
</dbReference>
<dbReference type="GO" id="GO:0009245">
    <property type="term" value="P:lipid A biosynthetic process"/>
    <property type="evidence" value="ECO:0007669"/>
    <property type="project" value="UniProtKB-UniRule"/>
</dbReference>
<comment type="cofactor">
    <cofactor evidence="10">
        <name>Mn(2+)</name>
        <dbReference type="ChEBI" id="CHEBI:29035"/>
    </cofactor>
    <text evidence="10">Binds 2 Mn(2+) ions per subunit in a binuclear metal center.</text>
</comment>
<dbReference type="OrthoDB" id="9783283at2"/>
<keyword evidence="8 10" id="KW-0472">Membrane</keyword>
<comment type="caution">
    <text evidence="12">The sequence shown here is derived from an EMBL/GenBank/DDBJ whole genome shotgun (WGS) entry which is preliminary data.</text>
</comment>
<comment type="subcellular location">
    <subcellularLocation>
        <location evidence="10">Cell inner membrane</location>
        <topology evidence="10">Peripheral membrane protein</topology>
        <orientation evidence="10">Cytoplasmic side</orientation>
    </subcellularLocation>
</comment>
<accession>A0A3S2TJL9</accession>
<dbReference type="EMBL" id="SACT01000009">
    <property type="protein sequence ID" value="RVT48926.1"/>
    <property type="molecule type" value="Genomic_DNA"/>
</dbReference>
<keyword evidence="3 10" id="KW-0997">Cell inner membrane</keyword>
<dbReference type="GO" id="GO:0005737">
    <property type="term" value="C:cytoplasm"/>
    <property type="evidence" value="ECO:0007669"/>
    <property type="project" value="InterPro"/>
</dbReference>
<name>A0A3S2TJL9_9BURK</name>
<feature type="binding site" evidence="10">
    <location>
        <position position="214"/>
    </location>
    <ligand>
        <name>substrate</name>
    </ligand>
</feature>
<evidence type="ECO:0000256" key="2">
    <source>
        <dbReference type="ARBA" id="ARBA00022516"/>
    </source>
</evidence>
<dbReference type="RefSeq" id="WP_128200525.1">
    <property type="nucleotide sequence ID" value="NZ_SACT01000009.1"/>
</dbReference>
<proteinExistence type="inferred from homology"/>
<dbReference type="SUPFAM" id="SSF56300">
    <property type="entry name" value="Metallo-dependent phosphatases"/>
    <property type="match status" value="1"/>
</dbReference>
<feature type="binding site" evidence="10">
    <location>
        <position position="216"/>
    </location>
    <ligand>
        <name>Mn(2+)</name>
        <dbReference type="ChEBI" id="CHEBI:29035"/>
        <label>1</label>
    </ligand>
</feature>
<comment type="similarity">
    <text evidence="10">Belongs to the LpxH family.</text>
</comment>
<keyword evidence="5 10" id="KW-0479">Metal-binding</keyword>
<evidence type="ECO:0000256" key="3">
    <source>
        <dbReference type="ARBA" id="ARBA00022519"/>
    </source>
</evidence>
<dbReference type="EC" id="3.6.1.54" evidence="10"/>
<feature type="binding site" evidence="10">
    <location>
        <position position="176"/>
    </location>
    <ligand>
        <name>substrate</name>
    </ligand>
</feature>